<protein>
    <recommendedName>
        <fullName evidence="4">Beta-lactamase</fullName>
    </recommendedName>
</protein>
<dbReference type="InterPro" id="IPR011990">
    <property type="entry name" value="TPR-like_helical_dom_sf"/>
</dbReference>
<dbReference type="PANTHER" id="PTHR45011:SF1">
    <property type="entry name" value="DAP3-BINDING CELL DEATH ENHANCER 1"/>
    <property type="match status" value="1"/>
</dbReference>
<dbReference type="EnsemblMetazoa" id="CapteT96009">
    <property type="protein sequence ID" value="CapteP96009"/>
    <property type="gene ID" value="CapteG96009"/>
</dbReference>
<dbReference type="EMBL" id="KB295878">
    <property type="protein sequence ID" value="ELU12527.1"/>
    <property type="molecule type" value="Genomic_DNA"/>
</dbReference>
<dbReference type="AlphaFoldDB" id="R7V210"/>
<dbReference type="SUPFAM" id="SSF81901">
    <property type="entry name" value="HCP-like"/>
    <property type="match status" value="2"/>
</dbReference>
<dbReference type="Gene3D" id="1.25.40.10">
    <property type="entry name" value="Tetratricopeptide repeat domain"/>
    <property type="match status" value="2"/>
</dbReference>
<dbReference type="HOGENOM" id="CLU_000288_36_7_1"/>
<organism evidence="1">
    <name type="scientific">Capitella teleta</name>
    <name type="common">Polychaete worm</name>
    <dbReference type="NCBI Taxonomy" id="283909"/>
    <lineage>
        <taxon>Eukaryota</taxon>
        <taxon>Metazoa</taxon>
        <taxon>Spiralia</taxon>
        <taxon>Lophotrochozoa</taxon>
        <taxon>Annelida</taxon>
        <taxon>Polychaeta</taxon>
        <taxon>Sedentaria</taxon>
        <taxon>Scolecida</taxon>
        <taxon>Capitellidae</taxon>
        <taxon>Capitella</taxon>
    </lineage>
</organism>
<dbReference type="STRING" id="283909.R7V210"/>
<dbReference type="EMBL" id="AMQN01019517">
    <property type="status" value="NOT_ANNOTATED_CDS"/>
    <property type="molecule type" value="Genomic_DNA"/>
</dbReference>
<dbReference type="Pfam" id="PF08238">
    <property type="entry name" value="Sel1"/>
    <property type="match status" value="5"/>
</dbReference>
<dbReference type="InterPro" id="IPR006597">
    <property type="entry name" value="Sel1-like"/>
</dbReference>
<reference evidence="3" key="1">
    <citation type="submission" date="2012-12" db="EMBL/GenBank/DDBJ databases">
        <authorList>
            <person name="Hellsten U."/>
            <person name="Grimwood J."/>
            <person name="Chapman J.A."/>
            <person name="Shapiro H."/>
            <person name="Aerts A."/>
            <person name="Otillar R.P."/>
            <person name="Terry A.Y."/>
            <person name="Boore J.L."/>
            <person name="Simakov O."/>
            <person name="Marletaz F."/>
            <person name="Cho S.-J."/>
            <person name="Edsinger-Gonzales E."/>
            <person name="Havlak P."/>
            <person name="Kuo D.-H."/>
            <person name="Larsson T."/>
            <person name="Lv J."/>
            <person name="Arendt D."/>
            <person name="Savage R."/>
            <person name="Osoegawa K."/>
            <person name="de Jong P."/>
            <person name="Lindberg D.R."/>
            <person name="Seaver E.C."/>
            <person name="Weisblat D.A."/>
            <person name="Putnam N.H."/>
            <person name="Grigoriev I.V."/>
            <person name="Rokhsar D.S."/>
        </authorList>
    </citation>
    <scope>NUCLEOTIDE SEQUENCE</scope>
    <source>
        <strain evidence="3">I ESC-2004</strain>
    </source>
</reference>
<gene>
    <name evidence="1" type="ORF">CAPTEDRAFT_96009</name>
</gene>
<proteinExistence type="predicted"/>
<dbReference type="PANTHER" id="PTHR45011">
    <property type="entry name" value="DAP3-BINDING CELL DEATH ENHANCER 1"/>
    <property type="match status" value="1"/>
</dbReference>
<dbReference type="OrthoDB" id="2384430at2759"/>
<evidence type="ECO:0000313" key="3">
    <source>
        <dbReference type="Proteomes" id="UP000014760"/>
    </source>
</evidence>
<accession>R7V210</accession>
<keyword evidence="3" id="KW-1185">Reference proteome</keyword>
<dbReference type="SMART" id="SM00671">
    <property type="entry name" value="SEL1"/>
    <property type="match status" value="4"/>
</dbReference>
<dbReference type="Proteomes" id="UP000014760">
    <property type="component" value="Unassembled WGS sequence"/>
</dbReference>
<reference evidence="1 3" key="2">
    <citation type="journal article" date="2013" name="Nature">
        <title>Insights into bilaterian evolution from three spiralian genomes.</title>
        <authorList>
            <person name="Simakov O."/>
            <person name="Marletaz F."/>
            <person name="Cho S.J."/>
            <person name="Edsinger-Gonzales E."/>
            <person name="Havlak P."/>
            <person name="Hellsten U."/>
            <person name="Kuo D.H."/>
            <person name="Larsson T."/>
            <person name="Lv J."/>
            <person name="Arendt D."/>
            <person name="Savage R."/>
            <person name="Osoegawa K."/>
            <person name="de Jong P."/>
            <person name="Grimwood J."/>
            <person name="Chapman J.A."/>
            <person name="Shapiro H."/>
            <person name="Aerts A."/>
            <person name="Otillar R.P."/>
            <person name="Terry A.Y."/>
            <person name="Boore J.L."/>
            <person name="Grigoriev I.V."/>
            <person name="Lindberg D.R."/>
            <person name="Seaver E.C."/>
            <person name="Weisblat D.A."/>
            <person name="Putnam N.H."/>
            <person name="Rokhsar D.S."/>
        </authorList>
    </citation>
    <scope>NUCLEOTIDE SEQUENCE</scope>
    <source>
        <strain evidence="1 3">I ESC-2004</strain>
    </source>
</reference>
<reference evidence="2" key="3">
    <citation type="submission" date="2015-06" db="UniProtKB">
        <authorList>
            <consortium name="EnsemblMetazoa"/>
        </authorList>
    </citation>
    <scope>IDENTIFICATION</scope>
</reference>
<name>R7V210_CAPTE</name>
<evidence type="ECO:0008006" key="4">
    <source>
        <dbReference type="Google" id="ProtNLM"/>
    </source>
</evidence>
<evidence type="ECO:0000313" key="2">
    <source>
        <dbReference type="EnsemblMetazoa" id="CapteP96009"/>
    </source>
</evidence>
<dbReference type="InterPro" id="IPR052748">
    <property type="entry name" value="ISR_Activator"/>
</dbReference>
<sequence length="191" mass="21008">MKHNRIATKLANKENYNEAFQLWEHASSKGYAKASYNLAICYETGKGVPQDMSQAAKLYHIAASQGCSKSLYNLSLMYMDGCGVTRDENKAKQLLEKAAASGLKQAQTELGVIYTEHKHRDMQKAASLFSWAAKQQDSAAQYYLGICYEQGLGVPCNPCKAAELYRQSANAGYLSAYHNLAKLFEQGAAGL</sequence>
<evidence type="ECO:0000313" key="1">
    <source>
        <dbReference type="EMBL" id="ELU12527.1"/>
    </source>
</evidence>